<accession>A0A0E0Q4U7</accession>
<proteinExistence type="predicted"/>
<dbReference type="Gramene" id="ORUFI07G04970.1">
    <property type="protein sequence ID" value="ORUFI07G04970.1"/>
    <property type="gene ID" value="ORUFI07G04970"/>
</dbReference>
<name>A0A0E0Q4U7_ORYRU</name>
<keyword evidence="2" id="KW-1185">Reference proteome</keyword>
<protein>
    <submittedName>
        <fullName evidence="1">Uncharacterized protein</fullName>
    </submittedName>
</protein>
<reference evidence="2" key="1">
    <citation type="submission" date="2013-06" db="EMBL/GenBank/DDBJ databases">
        <authorList>
            <person name="Zhao Q."/>
        </authorList>
    </citation>
    <scope>NUCLEOTIDE SEQUENCE</scope>
    <source>
        <strain evidence="2">cv. W1943</strain>
    </source>
</reference>
<organism evidence="1 2">
    <name type="scientific">Oryza rufipogon</name>
    <name type="common">Brownbeard rice</name>
    <name type="synonym">Asian wild rice</name>
    <dbReference type="NCBI Taxonomy" id="4529"/>
    <lineage>
        <taxon>Eukaryota</taxon>
        <taxon>Viridiplantae</taxon>
        <taxon>Streptophyta</taxon>
        <taxon>Embryophyta</taxon>
        <taxon>Tracheophyta</taxon>
        <taxon>Spermatophyta</taxon>
        <taxon>Magnoliopsida</taxon>
        <taxon>Liliopsida</taxon>
        <taxon>Poales</taxon>
        <taxon>Poaceae</taxon>
        <taxon>BOP clade</taxon>
        <taxon>Oryzoideae</taxon>
        <taxon>Oryzeae</taxon>
        <taxon>Oryzinae</taxon>
        <taxon>Oryza</taxon>
    </lineage>
</organism>
<evidence type="ECO:0000313" key="2">
    <source>
        <dbReference type="Proteomes" id="UP000008022"/>
    </source>
</evidence>
<evidence type="ECO:0000313" key="1">
    <source>
        <dbReference type="EnsemblPlants" id="ORUFI07G04970.1"/>
    </source>
</evidence>
<reference evidence="1" key="2">
    <citation type="submission" date="2015-06" db="UniProtKB">
        <authorList>
            <consortium name="EnsemblPlants"/>
        </authorList>
    </citation>
    <scope>IDENTIFICATION</scope>
</reference>
<sequence length="34" mass="3927">MVQNIQIRKIYDLRVIQELGPIGISCSSFELFTN</sequence>
<dbReference type="HOGENOM" id="CLU_3377869_0_0_1"/>
<dbReference type="AlphaFoldDB" id="A0A0E0Q4U7"/>
<dbReference type="Proteomes" id="UP000008022">
    <property type="component" value="Unassembled WGS sequence"/>
</dbReference>
<dbReference type="EnsemblPlants" id="ORUFI07G04970.1">
    <property type="protein sequence ID" value="ORUFI07G04970.1"/>
    <property type="gene ID" value="ORUFI07G04970"/>
</dbReference>